<name>A0ACC0H5J7_9ERIC</name>
<comment type="caution">
    <text evidence="1">The sequence shown here is derived from an EMBL/GenBank/DDBJ whole genome shotgun (WGS) entry which is preliminary data.</text>
</comment>
<keyword evidence="1" id="KW-0238">DNA-binding</keyword>
<accession>A0ACC0H5J7</accession>
<protein>
    <submittedName>
        <fullName evidence="1">Homeobox-leucine zipper protein ATHB-15</fullName>
    </submittedName>
</protein>
<proteinExistence type="predicted"/>
<evidence type="ECO:0000313" key="2">
    <source>
        <dbReference type="Proteomes" id="UP001060215"/>
    </source>
</evidence>
<gene>
    <name evidence="1" type="ORF">LOK49_LG07G00118</name>
</gene>
<dbReference type="EMBL" id="CM045764">
    <property type="protein sequence ID" value="KAI8007890.1"/>
    <property type="molecule type" value="Genomic_DNA"/>
</dbReference>
<reference evidence="1 2" key="1">
    <citation type="journal article" date="2022" name="Plant J.">
        <title>Chromosome-level genome of Camellia lanceoleosa provides a valuable resource for understanding genome evolution and self-incompatibility.</title>
        <authorList>
            <person name="Gong W."/>
            <person name="Xiao S."/>
            <person name="Wang L."/>
            <person name="Liao Z."/>
            <person name="Chang Y."/>
            <person name="Mo W."/>
            <person name="Hu G."/>
            <person name="Li W."/>
            <person name="Zhao G."/>
            <person name="Zhu H."/>
            <person name="Hu X."/>
            <person name="Ji K."/>
            <person name="Xiang X."/>
            <person name="Song Q."/>
            <person name="Yuan D."/>
            <person name="Jin S."/>
            <person name="Zhang L."/>
        </authorList>
    </citation>
    <scope>NUCLEOTIDE SEQUENCE [LARGE SCALE GENOMIC DNA]</scope>
    <source>
        <strain evidence="1">SQ_2022a</strain>
    </source>
</reference>
<keyword evidence="2" id="KW-1185">Reference proteome</keyword>
<keyword evidence="1" id="KW-0371">Homeobox</keyword>
<organism evidence="1 2">
    <name type="scientific">Camellia lanceoleosa</name>
    <dbReference type="NCBI Taxonomy" id="1840588"/>
    <lineage>
        <taxon>Eukaryota</taxon>
        <taxon>Viridiplantae</taxon>
        <taxon>Streptophyta</taxon>
        <taxon>Embryophyta</taxon>
        <taxon>Tracheophyta</taxon>
        <taxon>Spermatophyta</taxon>
        <taxon>Magnoliopsida</taxon>
        <taxon>eudicotyledons</taxon>
        <taxon>Gunneridae</taxon>
        <taxon>Pentapetalae</taxon>
        <taxon>asterids</taxon>
        <taxon>Ericales</taxon>
        <taxon>Theaceae</taxon>
        <taxon>Camellia</taxon>
    </lineage>
</organism>
<dbReference type="Proteomes" id="UP001060215">
    <property type="component" value="Chromosome 7"/>
</dbReference>
<sequence>MGLNLTFANGFPAASNAVLCAKTSMLLQNVPPAILHRFLREHRSKWATDDIDAYSAAVVKVGPCILPRARVGSFGGQVILPLAHTIEYEELLEVIKLEGVGHYPEDAIMPRDMFHLVAIGQIKSIGSILY</sequence>
<evidence type="ECO:0000313" key="1">
    <source>
        <dbReference type="EMBL" id="KAI8007890.1"/>
    </source>
</evidence>